<feature type="region of interest" description="Disordered" evidence="2">
    <location>
        <begin position="1587"/>
        <end position="1623"/>
    </location>
</feature>
<feature type="region of interest" description="Disordered" evidence="2">
    <location>
        <begin position="2438"/>
        <end position="2491"/>
    </location>
</feature>
<feature type="region of interest" description="Disordered" evidence="2">
    <location>
        <begin position="1104"/>
        <end position="1138"/>
    </location>
</feature>
<sequence>MNPVASTGSQPRGVSAIPTSSPEALRFPPASPWALHQYGAGSSGTAGCSYAAPASATFAVDPVQPWAMGLQLHRSQVKALQPLGPPAVCIPPEALSHGLLPDPKQEPSLLKRFYLIHHYLGTSRPALTFRGLPQGLAQTVAALRRPLPHGTTQACAPVIHSLYRCNSPSDIHEAQKVTHQEASKSMPREERLSNAGVVSATQTHMLQVQHGGNNPQLTQGVCESSPLKGSNRRIEADGPYRGPSTTTEGPKGSQETPVELKWLEGPEVDWYKRELLKKLNANRQKATAKVRLIERAWLRHKAKKQQRQQALLTAERLSYRTQRNDCMSRTAARLGISPLVAKAFTEANAELALPKASTDAGVRGESSLVAVEAVAEALQTWKQERAQLKELLRRKRENRDTKIFLENFAATKIQARYRGHRTRRSIALRLKVQSIAEPLKAPEASTLLCKEAALVAEKLEEALKDPYQPFDAFASLIPVVRAQRLSKASHTRQPPIGSSKRGKAGAPGSVEPNQQPQPEPEPQSEAATLSLQEAARRYKELRQNQKHAQPSTKGIDASGMQPPTSTTAALTGSISAQNTRTAIDELPKGICREGLFRGYTATPEDVIAFRASALAVRALGPFDVRKAYPEYPGRAHWKGHSEGVSEKRARKSPRRLRDRTKKEPRLRSQSHSHSHSHSIDRHSRSSSISSSSHNSSSGSSSSGKNSSSRKKNRHSRRKHSQSHSRGSSSSSCRRSTRSHHHHQRHHHRHHGSLSSPAVLKGKRLNSTRACVLKVSRDVEQGSAPSPAAYLRDFEAASPALSFPEDQSEECVQLPSKLEGSTIPTRQKQLYASRRAAMIKLDTNGTQQLAVLRSGTSLPLLASTADDKISADENASKLQQKKKQQQLGQKQIAGIPEVLDSAFVKLPPPSKDSSDNSPCGVAGADVAAFPREQSHASSIAKKNQLKLLATLGEKEKEQRKRRLKQRRSASPSISVSRQTPTEQHTERGDAKQIQAKTTRAAQWKGVDLDAVSKAILNSSLKAKVSNHQAPGAETASEAATTAKAAASAEIPAAAADLINSNVATRCKTKSVGRHNHAEKPSGVSPGRHAGDLLVASLIRGRELELPTITPEPADAKRRERQSAPVSVTSPGSSSYPGPVSVSTAALSASISFPASASASCRVATAHPEDSHAERDDQTNADRGVSGKLGLSAGGGASPDEVVRHSGAPQPEVTATPVIHVPAAATDAAEAKLSEPIPAAFADGADDAVLSGQALEAAQEAATHMRAQQRTLLAILREKELERREKRVRQLHSASALVSVSTSRRTEAEAHTPHEARETRAAQSGGVDLEAVSKALVASMEAEKNTQSGAPSEAGSAPEKVGLRVQSLQSDIGNSHTNIEETQQGRSSADAGYFAGAAEASEHAAALLMMRRICIRQREVLASTTDAAEAQLEGRLREHHFPSASATISIPVFPLSTNTVAAPASSQGAPTEQKAISGCKEHNETKTRRSGKEPDSNAARRALPLTAKANRNSLEQSCTSKRLPGMQKGPGNTDAELQGPTANQQEVETDDSEEEIRPVEKTSGASKEAAIHIRGQQRELLAALKEREMEQRKQRLRQRQSASASASRQTATEQHTPLESERQIHPARLMQRGGVDLEAVSKALLEPSQTNIEHKEGAQVGDNRLLSPFESKSQGKKAAATVNGVGETRQKVAAEGGSSTEALEGTSSPAILLRLAQHKERAAGVAALAEAARVESLRRRRLSASSSPWHSNPNTSVPPTPKEPSPSDGMEIIVGADLSQKDTRDKCLLPMSQAGLFSPAMGKRPTSSAQIQTDSKTGNKGIGEETNEDEDGTIGKTAAIPLPYASHAALKIRDHQRELLRTIAEATEAQHEKRLMAHSSGSGSVSLSRQHATEPHTPFESSAKDVSANQAVRKGVDLEAVRNALLQQTQVLGEQASPTISIAGITAPRNVSHGDCSDLSKQQETADHRIEESPQEPWGPVAEAAKHIRGQHTVLLATLWKREKEQRQKRIRRRSSRSASESVSRQATTEQGIPRYQVGQAQRGQGRTRQSGETDLHQLRGISQGHLEARSEVPADRMAVPGASHGKTGEKSEAIPTGMEIPASNAYKLEDAQTIQPEREMTSKQYDETQDNLPTAEEFGNAKGAKRSTAEHVSGEHTFRPSFAAQAFSKNAADEAVKERSGHRDADEVAEAITELHKPTHTPVWGSSAAPSSSGKGSIASSSDSGNSDLISVTDTGRGVSGERTARGTKRGEETNEAWLSQQEALVRALHRHAAARVIQHFWRRRRLTALFDSVVKLIRRKAQNPVARGSASPCRPVAFSDRAADVLARTRELSPTWSKGGYANKNTMEGYTLTTAPQQFVPVVIEPPSAVVLFKGGRRISNLRRPSDSSKPQEHHQQQLRQRATGSFADVPLPLSDSGSQGSATSEGLPAIVLKFASQSPSLSEEEEDSDSSSHVSSRRDSSDLSDDALSEPLGSEASSEGHEGEVDKQKRLRRIMREGLDSKMRSTLAGSHVLLPRNWRPGSRGSSASPVPNTARPVFSNAYPSSSAHSSLLTESQGRRDGPDASLRTHSGFDGGRGSGLLMQKAQGRDQKKRAAGHKDQKRSSSFLYPEWPQHRTDAVLEHHEPFTGSMRQSTTGILGTSSESKNESDQAAGFPAEAAAALEERASTPAKNVEGLDRVASGSLTELPSQKFVEEDTWHSKANAIDSTQHSPLFGSSSPTGCTNCKHRRCFCCFMAQQTHCDDTTHVADPLPRSPRKDSPRLFSDPPFLVPKQSSVAVHGALGRRVPAGEPKRP</sequence>
<keyword evidence="1" id="KW-0175">Coiled coil</keyword>
<feature type="compositionally biased region" description="Low complexity" evidence="2">
    <location>
        <begin position="1597"/>
        <end position="1612"/>
    </location>
</feature>
<evidence type="ECO:0000313" key="3">
    <source>
        <dbReference type="EMBL" id="CDJ63057.1"/>
    </source>
</evidence>
<feature type="region of interest" description="Disordered" evidence="2">
    <location>
        <begin position="1297"/>
        <end position="1323"/>
    </location>
</feature>
<feature type="region of interest" description="Disordered" evidence="2">
    <location>
        <begin position="2515"/>
        <end position="2611"/>
    </location>
</feature>
<dbReference type="CDD" id="cd23767">
    <property type="entry name" value="IQCD"/>
    <property type="match status" value="1"/>
</dbReference>
<feature type="region of interest" description="Disordered" evidence="2">
    <location>
        <begin position="2381"/>
        <end position="2402"/>
    </location>
</feature>
<dbReference type="RefSeq" id="XP_013440419.1">
    <property type="nucleotide sequence ID" value="XM_013584965.1"/>
</dbReference>
<feature type="region of interest" description="Disordered" evidence="2">
    <location>
        <begin position="2745"/>
        <end position="2795"/>
    </location>
</feature>
<name>U6MFR4_9EIME</name>
<feature type="compositionally biased region" description="Polar residues" evidence="2">
    <location>
        <begin position="1459"/>
        <end position="1468"/>
    </location>
</feature>
<feature type="compositionally biased region" description="Low complexity" evidence="2">
    <location>
        <begin position="1123"/>
        <end position="1138"/>
    </location>
</feature>
<feature type="region of interest" description="Disordered" evidence="2">
    <location>
        <begin position="1948"/>
        <end position="1976"/>
    </location>
</feature>
<feature type="compositionally biased region" description="Basic and acidic residues" evidence="2">
    <location>
        <begin position="2479"/>
        <end position="2491"/>
    </location>
</feature>
<feature type="compositionally biased region" description="Basic and acidic residues" evidence="2">
    <location>
        <begin position="1165"/>
        <end position="1178"/>
    </location>
</feature>
<feature type="compositionally biased region" description="Polar residues" evidence="2">
    <location>
        <begin position="212"/>
        <end position="222"/>
    </location>
</feature>
<protein>
    <recommendedName>
        <fullName evidence="5">IQ calmodulin-binding motif domain-containing protein</fullName>
    </recommendedName>
</protein>
<feature type="compositionally biased region" description="Low complexity" evidence="2">
    <location>
        <begin position="685"/>
        <end position="706"/>
    </location>
</feature>
<feature type="compositionally biased region" description="Low complexity" evidence="2">
    <location>
        <begin position="2033"/>
        <end position="2047"/>
    </location>
</feature>
<feature type="compositionally biased region" description="Basic and acidic residues" evidence="2">
    <location>
        <begin position="1302"/>
        <end position="1318"/>
    </location>
</feature>
<feature type="region of interest" description="Disordered" evidence="2">
    <location>
        <begin position="1794"/>
        <end position="1832"/>
    </location>
</feature>
<keyword evidence="4" id="KW-1185">Reference proteome</keyword>
<dbReference type="GeneID" id="25473586"/>
<evidence type="ECO:0000256" key="2">
    <source>
        <dbReference type="SAM" id="MobiDB-lite"/>
    </source>
</evidence>
<feature type="region of interest" description="Disordered" evidence="2">
    <location>
        <begin position="1"/>
        <end position="22"/>
    </location>
</feature>
<feature type="compositionally biased region" description="Low complexity" evidence="2">
    <location>
        <begin position="2015"/>
        <end position="2024"/>
    </location>
</feature>
<feature type="region of interest" description="Disordered" evidence="2">
    <location>
        <begin position="1459"/>
        <end position="1569"/>
    </location>
</feature>
<accession>U6MFR4</accession>
<feature type="region of interest" description="Disordered" evidence="2">
    <location>
        <begin position="212"/>
        <end position="256"/>
    </location>
</feature>
<gene>
    <name evidence="3" type="ORF">ENH_00034220</name>
</gene>
<dbReference type="VEuPathDB" id="ToxoDB:ENH_00034220"/>
<feature type="region of interest" description="Disordered" evidence="2">
    <location>
        <begin position="633"/>
        <end position="759"/>
    </location>
</feature>
<feature type="compositionally biased region" description="Polar residues" evidence="2">
    <location>
        <begin position="2630"/>
        <end position="2644"/>
    </location>
</feature>
<organism evidence="3 4">
    <name type="scientific">Eimeria necatrix</name>
    <dbReference type="NCBI Taxonomy" id="51315"/>
    <lineage>
        <taxon>Eukaryota</taxon>
        <taxon>Sar</taxon>
        <taxon>Alveolata</taxon>
        <taxon>Apicomplexa</taxon>
        <taxon>Conoidasida</taxon>
        <taxon>Coccidia</taxon>
        <taxon>Eucoccidiorida</taxon>
        <taxon>Eimeriorina</taxon>
        <taxon>Eimeriidae</taxon>
        <taxon>Eimeria</taxon>
    </lineage>
</organism>
<feature type="region of interest" description="Disordered" evidence="2">
    <location>
        <begin position="1162"/>
        <end position="1206"/>
    </location>
</feature>
<feature type="compositionally biased region" description="Polar residues" evidence="2">
    <location>
        <begin position="561"/>
        <end position="572"/>
    </location>
</feature>
<feature type="compositionally biased region" description="Basic and acidic residues" evidence="2">
    <location>
        <begin position="1477"/>
        <end position="1493"/>
    </location>
</feature>
<feature type="compositionally biased region" description="Polar residues" evidence="2">
    <location>
        <begin position="1507"/>
        <end position="1518"/>
    </location>
</feature>
<proteinExistence type="predicted"/>
<feature type="region of interest" description="Disordered" evidence="2">
    <location>
        <begin position="2003"/>
        <end position="2094"/>
    </location>
</feature>
<feature type="region of interest" description="Disordered" evidence="2">
    <location>
        <begin position="949"/>
        <end position="994"/>
    </location>
</feature>
<feature type="compositionally biased region" description="Basic and acidic residues" evidence="2">
    <location>
        <begin position="2242"/>
        <end position="2252"/>
    </location>
</feature>
<feature type="region of interest" description="Disordered" evidence="2">
    <location>
        <begin position="2194"/>
        <end position="2255"/>
    </location>
</feature>
<feature type="region of interest" description="Disordered" evidence="2">
    <location>
        <begin position="1068"/>
        <end position="1088"/>
    </location>
</feature>
<feature type="compositionally biased region" description="Basic residues" evidence="2">
    <location>
        <begin position="707"/>
        <end position="722"/>
    </location>
</feature>
<feature type="compositionally biased region" description="Basic residues" evidence="2">
    <location>
        <begin position="648"/>
        <end position="659"/>
    </location>
</feature>
<feature type="compositionally biased region" description="Low complexity" evidence="2">
    <location>
        <begin position="2204"/>
        <end position="2226"/>
    </location>
</feature>
<feature type="compositionally biased region" description="Low complexity" evidence="2">
    <location>
        <begin position="723"/>
        <end position="733"/>
    </location>
</feature>
<dbReference type="Proteomes" id="UP000030754">
    <property type="component" value="Unassembled WGS sequence"/>
</dbReference>
<feature type="compositionally biased region" description="Low complexity" evidence="2">
    <location>
        <begin position="2540"/>
        <end position="2556"/>
    </location>
</feature>
<feature type="compositionally biased region" description="Basic residues" evidence="2">
    <location>
        <begin position="734"/>
        <end position="751"/>
    </location>
</feature>
<dbReference type="EMBL" id="HG722695">
    <property type="protein sequence ID" value="CDJ63057.1"/>
    <property type="molecule type" value="Genomic_DNA"/>
</dbReference>
<evidence type="ECO:0008006" key="5">
    <source>
        <dbReference type="Google" id="ProtNLM"/>
    </source>
</evidence>
<feature type="region of interest" description="Disordered" evidence="2">
    <location>
        <begin position="1870"/>
        <end position="1904"/>
    </location>
</feature>
<evidence type="ECO:0000313" key="4">
    <source>
        <dbReference type="Proteomes" id="UP000030754"/>
    </source>
</evidence>
<feature type="region of interest" description="Disordered" evidence="2">
    <location>
        <begin position="2626"/>
        <end position="2656"/>
    </location>
</feature>
<dbReference type="PROSITE" id="PS50096">
    <property type="entry name" value="IQ"/>
    <property type="match status" value="1"/>
</dbReference>
<feature type="region of interest" description="Disordered" evidence="2">
    <location>
        <begin position="540"/>
        <end position="572"/>
    </location>
</feature>
<feature type="compositionally biased region" description="Polar residues" evidence="2">
    <location>
        <begin position="1803"/>
        <end position="1816"/>
    </location>
</feature>
<feature type="compositionally biased region" description="Basic residues" evidence="2">
    <location>
        <begin position="667"/>
        <end position="676"/>
    </location>
</feature>
<evidence type="ECO:0000256" key="1">
    <source>
        <dbReference type="SAM" id="Coils"/>
    </source>
</evidence>
<reference evidence="3" key="1">
    <citation type="submission" date="2013-10" db="EMBL/GenBank/DDBJ databases">
        <title>Genomic analysis of the causative agents of coccidiosis in chickens.</title>
        <authorList>
            <person name="Reid A.J."/>
            <person name="Blake D."/>
            <person name="Billington K."/>
            <person name="Browne H."/>
            <person name="Dunn M."/>
            <person name="Hung S."/>
            <person name="Kawahara F."/>
            <person name="Miranda-Saavedra D."/>
            <person name="Mourier T."/>
            <person name="Nagra H."/>
            <person name="Otto T.D."/>
            <person name="Rawlings N."/>
            <person name="Sanchez A."/>
            <person name="Sanders M."/>
            <person name="Subramaniam C."/>
            <person name="Tay Y."/>
            <person name="Dear P."/>
            <person name="Doerig C."/>
            <person name="Gruber A."/>
            <person name="Parkinson J."/>
            <person name="Shirley M."/>
            <person name="Wan K.L."/>
            <person name="Berriman M."/>
            <person name="Tomley F."/>
            <person name="Pain A."/>
        </authorList>
    </citation>
    <scope>NUCLEOTIDE SEQUENCE [LARGE SCALE GENOMIC DNA]</scope>
    <source>
        <strain evidence="3">Houghton</strain>
    </source>
</reference>
<feature type="compositionally biased region" description="Basic and acidic residues" evidence="2">
    <location>
        <begin position="2384"/>
        <end position="2396"/>
    </location>
</feature>
<feature type="region of interest" description="Disordered" evidence="2">
    <location>
        <begin position="486"/>
        <end position="527"/>
    </location>
</feature>
<feature type="coiled-coil region" evidence="1">
    <location>
        <begin position="371"/>
        <end position="398"/>
    </location>
</feature>
<feature type="compositionally biased region" description="Polar residues" evidence="2">
    <location>
        <begin position="967"/>
        <end position="981"/>
    </location>
</feature>
<dbReference type="OrthoDB" id="252964at2759"/>
<feature type="region of interest" description="Disordered" evidence="2">
    <location>
        <begin position="1737"/>
        <end position="1768"/>
    </location>
</feature>
<feature type="compositionally biased region" description="Polar residues" evidence="2">
    <location>
        <begin position="243"/>
        <end position="256"/>
    </location>
</feature>
<feature type="compositionally biased region" description="Low complexity" evidence="2">
    <location>
        <begin position="1877"/>
        <end position="1886"/>
    </location>
</feature>
<feature type="region of interest" description="Disordered" evidence="2">
    <location>
        <begin position="1338"/>
        <end position="1361"/>
    </location>
</feature>
<reference evidence="3" key="2">
    <citation type="submission" date="2013-10" db="EMBL/GenBank/DDBJ databases">
        <authorList>
            <person name="Aslett M."/>
        </authorList>
    </citation>
    <scope>NUCLEOTIDE SEQUENCE [LARGE SCALE GENOMIC DNA]</scope>
    <source>
        <strain evidence="3">Houghton</strain>
    </source>
</reference>